<feature type="compositionally biased region" description="Low complexity" evidence="1">
    <location>
        <begin position="75"/>
        <end position="86"/>
    </location>
</feature>
<feature type="region of interest" description="Disordered" evidence="1">
    <location>
        <begin position="14"/>
        <end position="146"/>
    </location>
</feature>
<dbReference type="GeneID" id="5729194"/>
<evidence type="ECO:0000313" key="3">
    <source>
        <dbReference type="Proteomes" id="UP000006906"/>
    </source>
</evidence>
<proteinExistence type="predicted"/>
<evidence type="ECO:0000313" key="2">
    <source>
        <dbReference type="EMBL" id="PNW81465.1"/>
    </source>
</evidence>
<name>A0A2K3DLQ1_CHLRE</name>
<dbReference type="KEGG" id="cre:CHLRE_07g357100v5"/>
<reference evidence="2 3" key="1">
    <citation type="journal article" date="2007" name="Science">
        <title>The Chlamydomonas genome reveals the evolution of key animal and plant functions.</title>
        <authorList>
            <person name="Merchant S.S."/>
            <person name="Prochnik S.E."/>
            <person name="Vallon O."/>
            <person name="Harris E.H."/>
            <person name="Karpowicz S.J."/>
            <person name="Witman G.B."/>
            <person name="Terry A."/>
            <person name="Salamov A."/>
            <person name="Fritz-Laylin L.K."/>
            <person name="Marechal-Drouard L."/>
            <person name="Marshall W.F."/>
            <person name="Qu L.H."/>
            <person name="Nelson D.R."/>
            <person name="Sanderfoot A.A."/>
            <person name="Spalding M.H."/>
            <person name="Kapitonov V.V."/>
            <person name="Ren Q."/>
            <person name="Ferris P."/>
            <person name="Lindquist E."/>
            <person name="Shapiro H."/>
            <person name="Lucas S.M."/>
            <person name="Grimwood J."/>
            <person name="Schmutz J."/>
            <person name="Cardol P."/>
            <person name="Cerutti H."/>
            <person name="Chanfreau G."/>
            <person name="Chen C.L."/>
            <person name="Cognat V."/>
            <person name="Croft M.T."/>
            <person name="Dent R."/>
            <person name="Dutcher S."/>
            <person name="Fernandez E."/>
            <person name="Fukuzawa H."/>
            <person name="Gonzalez-Ballester D."/>
            <person name="Gonzalez-Halphen D."/>
            <person name="Hallmann A."/>
            <person name="Hanikenne M."/>
            <person name="Hippler M."/>
            <person name="Inwood W."/>
            <person name="Jabbari K."/>
            <person name="Kalanon M."/>
            <person name="Kuras R."/>
            <person name="Lefebvre P.A."/>
            <person name="Lemaire S.D."/>
            <person name="Lobanov A.V."/>
            <person name="Lohr M."/>
            <person name="Manuell A."/>
            <person name="Meier I."/>
            <person name="Mets L."/>
            <person name="Mittag M."/>
            <person name="Mittelmeier T."/>
            <person name="Moroney J.V."/>
            <person name="Moseley J."/>
            <person name="Napoli C."/>
            <person name="Nedelcu A.M."/>
            <person name="Niyogi K."/>
            <person name="Novoselov S.V."/>
            <person name="Paulsen I.T."/>
            <person name="Pazour G."/>
            <person name="Purton S."/>
            <person name="Ral J.P."/>
            <person name="Riano-Pachon D.M."/>
            <person name="Riekhof W."/>
            <person name="Rymarquis L."/>
            <person name="Schroda M."/>
            <person name="Stern D."/>
            <person name="Umen J."/>
            <person name="Willows R."/>
            <person name="Wilson N."/>
            <person name="Zimmer S.L."/>
            <person name="Allmer J."/>
            <person name="Balk J."/>
            <person name="Bisova K."/>
            <person name="Chen C.J."/>
            <person name="Elias M."/>
            <person name="Gendler K."/>
            <person name="Hauser C."/>
            <person name="Lamb M.R."/>
            <person name="Ledford H."/>
            <person name="Long J.C."/>
            <person name="Minagawa J."/>
            <person name="Page M.D."/>
            <person name="Pan J."/>
            <person name="Pootakham W."/>
            <person name="Roje S."/>
            <person name="Rose A."/>
            <person name="Stahlberg E."/>
            <person name="Terauchi A.M."/>
            <person name="Yang P."/>
            <person name="Ball S."/>
            <person name="Bowler C."/>
            <person name="Dieckmann C.L."/>
            <person name="Gladyshev V.N."/>
            <person name="Green P."/>
            <person name="Jorgensen R."/>
            <person name="Mayfield S."/>
            <person name="Mueller-Roeber B."/>
            <person name="Rajamani S."/>
            <person name="Sayre R.T."/>
            <person name="Brokstein P."/>
            <person name="Dubchak I."/>
            <person name="Goodstein D."/>
            <person name="Hornick L."/>
            <person name="Huang Y.W."/>
            <person name="Jhaveri J."/>
            <person name="Luo Y."/>
            <person name="Martinez D."/>
            <person name="Ngau W.C."/>
            <person name="Otillar B."/>
            <person name="Poliakov A."/>
            <person name="Porter A."/>
            <person name="Szajkowski L."/>
            <person name="Werner G."/>
            <person name="Zhou K."/>
            <person name="Grigoriev I.V."/>
            <person name="Rokhsar D.S."/>
            <person name="Grossman A.R."/>
        </authorList>
    </citation>
    <scope>NUCLEOTIDE SEQUENCE [LARGE SCALE GENOMIC DNA]</scope>
    <source>
        <strain evidence="3">CC-503</strain>
    </source>
</reference>
<keyword evidence="3" id="KW-1185">Reference proteome</keyword>
<dbReference type="Gramene" id="PNW81465">
    <property type="protein sequence ID" value="PNW81465"/>
    <property type="gene ID" value="CHLRE_07g357100v5"/>
</dbReference>
<dbReference type="RefSeq" id="XP_001703672.2">
    <property type="nucleotide sequence ID" value="XM_001703620.2"/>
</dbReference>
<organism evidence="2 3">
    <name type="scientific">Chlamydomonas reinhardtii</name>
    <name type="common">Chlamydomonas smithii</name>
    <dbReference type="NCBI Taxonomy" id="3055"/>
    <lineage>
        <taxon>Eukaryota</taxon>
        <taxon>Viridiplantae</taxon>
        <taxon>Chlorophyta</taxon>
        <taxon>core chlorophytes</taxon>
        <taxon>Chlorophyceae</taxon>
        <taxon>CS clade</taxon>
        <taxon>Chlamydomonadales</taxon>
        <taxon>Chlamydomonadaceae</taxon>
        <taxon>Chlamydomonas</taxon>
    </lineage>
</organism>
<dbReference type="EMBL" id="CM008968">
    <property type="protein sequence ID" value="PNW81465.1"/>
    <property type="molecule type" value="Genomic_DNA"/>
</dbReference>
<dbReference type="PaxDb" id="3055-EDO96421"/>
<dbReference type="Proteomes" id="UP000006906">
    <property type="component" value="Chromosome 7"/>
</dbReference>
<feature type="compositionally biased region" description="Gly residues" evidence="1">
    <location>
        <begin position="20"/>
        <end position="29"/>
    </location>
</feature>
<gene>
    <name evidence="2" type="ORF">CHLRE_07g357100v5</name>
</gene>
<protein>
    <submittedName>
        <fullName evidence="2">Uncharacterized protein</fullName>
    </submittedName>
</protein>
<dbReference type="InParanoid" id="A0A2K3DLQ1"/>
<dbReference type="AlphaFoldDB" id="A0A2K3DLQ1"/>
<evidence type="ECO:0000256" key="1">
    <source>
        <dbReference type="SAM" id="MobiDB-lite"/>
    </source>
</evidence>
<dbReference type="OrthoDB" id="550379at2759"/>
<feature type="compositionally biased region" description="Polar residues" evidence="1">
    <location>
        <begin position="133"/>
        <end position="146"/>
    </location>
</feature>
<sequence length="146" mass="13905">MQLPPSFKAALLRGAALQRTGGGPVGPRGGPAAAAGFSSREGPAETGPPSPDFGMQPAGDSGGGGGKREGDMPVGGPTTTTTSSTAGGSGSSSGDGEPAPPPPHAPHRLVDPADAPVTDEDGGSELPPGHDGSGSTLTDTADQTDA</sequence>
<accession>A0A2K3DLQ1</accession>